<evidence type="ECO:0000256" key="6">
    <source>
        <dbReference type="ARBA" id="ARBA00024338"/>
    </source>
</evidence>
<keyword evidence="4 7" id="KW-1133">Transmembrane helix</keyword>
<feature type="transmembrane region" description="Helical" evidence="7">
    <location>
        <begin position="388"/>
        <end position="409"/>
    </location>
</feature>
<comment type="subcellular location">
    <subcellularLocation>
        <location evidence="1">Membrane</location>
        <topology evidence="1">Multi-pass membrane protein</topology>
    </subcellularLocation>
</comment>
<evidence type="ECO:0000256" key="4">
    <source>
        <dbReference type="ARBA" id="ARBA00022989"/>
    </source>
</evidence>
<evidence type="ECO:0000313" key="10">
    <source>
        <dbReference type="Proteomes" id="UP000038040"/>
    </source>
</evidence>
<evidence type="ECO:0000256" key="3">
    <source>
        <dbReference type="ARBA" id="ARBA00022692"/>
    </source>
</evidence>
<dbReference type="GO" id="GO:0022857">
    <property type="term" value="F:transmembrane transporter activity"/>
    <property type="evidence" value="ECO:0007669"/>
    <property type="project" value="InterPro"/>
</dbReference>
<feature type="transmembrane region" description="Helical" evidence="7">
    <location>
        <begin position="280"/>
        <end position="302"/>
    </location>
</feature>
<dbReference type="Proteomes" id="UP000274756">
    <property type="component" value="Unassembled WGS sequence"/>
</dbReference>
<feature type="domain" description="Major facilitator superfamily (MFS) profile" evidence="8">
    <location>
        <begin position="1"/>
        <end position="457"/>
    </location>
</feature>
<keyword evidence="5 7" id="KW-0472">Membrane</keyword>
<dbReference type="STRING" id="318479.A0A0N4U0D4"/>
<feature type="transmembrane region" description="Helical" evidence="7">
    <location>
        <begin position="53"/>
        <end position="73"/>
    </location>
</feature>
<organism evidence="10 12">
    <name type="scientific">Dracunculus medinensis</name>
    <name type="common">Guinea worm</name>
    <dbReference type="NCBI Taxonomy" id="318479"/>
    <lineage>
        <taxon>Eukaryota</taxon>
        <taxon>Metazoa</taxon>
        <taxon>Ecdysozoa</taxon>
        <taxon>Nematoda</taxon>
        <taxon>Chromadorea</taxon>
        <taxon>Rhabditida</taxon>
        <taxon>Spirurina</taxon>
        <taxon>Dracunculoidea</taxon>
        <taxon>Dracunculidae</taxon>
        <taxon>Dracunculus</taxon>
    </lineage>
</organism>
<evidence type="ECO:0000313" key="9">
    <source>
        <dbReference type="EMBL" id="VDN54395.1"/>
    </source>
</evidence>
<evidence type="ECO:0000256" key="2">
    <source>
        <dbReference type="ARBA" id="ARBA00022448"/>
    </source>
</evidence>
<evidence type="ECO:0000256" key="7">
    <source>
        <dbReference type="SAM" id="Phobius"/>
    </source>
</evidence>
<feature type="transmembrane region" description="Helical" evidence="7">
    <location>
        <begin position="323"/>
        <end position="344"/>
    </location>
</feature>
<reference evidence="12" key="1">
    <citation type="submission" date="2017-02" db="UniProtKB">
        <authorList>
            <consortium name="WormBaseParasite"/>
        </authorList>
    </citation>
    <scope>IDENTIFICATION</scope>
</reference>
<gene>
    <name evidence="9" type="ORF">DME_LOCUS4368</name>
</gene>
<feature type="transmembrane region" description="Helical" evidence="7">
    <location>
        <begin position="171"/>
        <end position="193"/>
    </location>
</feature>
<keyword evidence="2" id="KW-0813">Transport</keyword>
<name>A0A0N4U0D4_DRAME</name>
<feature type="transmembrane region" description="Helical" evidence="7">
    <location>
        <begin position="350"/>
        <end position="368"/>
    </location>
</feature>
<dbReference type="GO" id="GO:0016020">
    <property type="term" value="C:membrane"/>
    <property type="evidence" value="ECO:0007669"/>
    <property type="project" value="UniProtKB-SubCell"/>
</dbReference>
<feature type="transmembrane region" description="Helical" evidence="7">
    <location>
        <begin position="142"/>
        <end position="165"/>
    </location>
</feature>
<evidence type="ECO:0000259" key="8">
    <source>
        <dbReference type="PROSITE" id="PS50850"/>
    </source>
</evidence>
<dbReference type="Proteomes" id="UP000038040">
    <property type="component" value="Unplaced"/>
</dbReference>
<evidence type="ECO:0000256" key="5">
    <source>
        <dbReference type="ARBA" id="ARBA00023136"/>
    </source>
</evidence>
<dbReference type="PANTHER" id="PTHR23505">
    <property type="entry name" value="SPINSTER"/>
    <property type="match status" value="1"/>
</dbReference>
<dbReference type="InterPro" id="IPR036259">
    <property type="entry name" value="MFS_trans_sf"/>
</dbReference>
<dbReference type="InterPro" id="IPR044770">
    <property type="entry name" value="MFS_spinster-like"/>
</dbReference>
<dbReference type="PROSITE" id="PS50850">
    <property type="entry name" value="MFS"/>
    <property type="match status" value="1"/>
</dbReference>
<dbReference type="WBParaSite" id="DME_0000000801-mRNA-1">
    <property type="protein sequence ID" value="DME_0000000801-mRNA-1"/>
    <property type="gene ID" value="DME_0000000801"/>
</dbReference>
<keyword evidence="3 7" id="KW-0812">Transmembrane</keyword>
<dbReference type="SUPFAM" id="SSF103473">
    <property type="entry name" value="MFS general substrate transporter"/>
    <property type="match status" value="1"/>
</dbReference>
<feature type="transmembrane region" description="Helical" evidence="7">
    <location>
        <begin position="82"/>
        <end position="100"/>
    </location>
</feature>
<feature type="transmembrane region" description="Helical" evidence="7">
    <location>
        <begin position="429"/>
        <end position="452"/>
    </location>
</feature>
<dbReference type="InterPro" id="IPR020846">
    <property type="entry name" value="MFS_dom"/>
</dbReference>
<feature type="transmembrane region" description="Helical" evidence="7">
    <location>
        <begin position="106"/>
        <end position="130"/>
    </location>
</feature>
<dbReference type="EMBL" id="UYYG01001150">
    <property type="protein sequence ID" value="VDN54395.1"/>
    <property type="molecule type" value="Genomic_DNA"/>
</dbReference>
<keyword evidence="11" id="KW-1185">Reference proteome</keyword>
<dbReference type="AlphaFoldDB" id="A0A0N4U0D4"/>
<sequence>MDRYTVAEGSMDCEESKFLKIKEKNRKANLKQLFIGVLTQVQKFFNINDAEAGLLQTVFILFFMIFAPFFGFIGDRYNRKRIMAAGIAIWVIAVFASSFVPRNCFWLFLLLRGIIGIGEASYATTAPTIIADIFISVVRGRVLMFFYFAIPIGSGLGYMVGSFLASVFNDWAWGIRLTPILGIICLFLIMYFIDEPQRGQAEKAEGALTATEIEITSYMDDLKALSKIPTFICATIGYTAVIFAVGTLSWWAPTAIQHSYAMQKGLNSTNLLDSREKDRITFVFGVLTMAGGIIGVSLGTALSQMLLQGSLCLQRCQTFRANALICALGSVLGTPFLYLGLHLIEINMTASWTFIFFTVTSLCLNWSINVEMLLDVVTPTRRGTANSWQILISHLLGDASGPYIVGLISDLLRHSASGPAENFRSLITAFYLPNFVLVVSAVFFGLAAVFFIRDKRIFEKQMGKFK</sequence>
<comment type="similarity">
    <text evidence="6">Belongs to the major facilitator superfamily. Spinster (TC 2.A.1.49) family.</text>
</comment>
<feature type="transmembrane region" description="Helical" evidence="7">
    <location>
        <begin position="228"/>
        <end position="252"/>
    </location>
</feature>
<evidence type="ECO:0000256" key="1">
    <source>
        <dbReference type="ARBA" id="ARBA00004141"/>
    </source>
</evidence>
<dbReference type="CDD" id="cd17328">
    <property type="entry name" value="MFS_spinster_like"/>
    <property type="match status" value="1"/>
</dbReference>
<dbReference type="Pfam" id="PF07690">
    <property type="entry name" value="MFS_1"/>
    <property type="match status" value="1"/>
</dbReference>
<dbReference type="OrthoDB" id="6770063at2759"/>
<evidence type="ECO:0000313" key="11">
    <source>
        <dbReference type="Proteomes" id="UP000274756"/>
    </source>
</evidence>
<accession>A0A0N4U0D4</accession>
<protein>
    <submittedName>
        <fullName evidence="12">MFS domain-containing protein</fullName>
    </submittedName>
</protein>
<dbReference type="Gene3D" id="1.20.1250.20">
    <property type="entry name" value="MFS general substrate transporter like domains"/>
    <property type="match status" value="1"/>
</dbReference>
<reference evidence="9 11" key="2">
    <citation type="submission" date="2018-11" db="EMBL/GenBank/DDBJ databases">
        <authorList>
            <consortium name="Pathogen Informatics"/>
        </authorList>
    </citation>
    <scope>NUCLEOTIDE SEQUENCE [LARGE SCALE GENOMIC DNA]</scope>
</reference>
<dbReference type="InterPro" id="IPR011701">
    <property type="entry name" value="MFS"/>
</dbReference>
<evidence type="ECO:0000313" key="12">
    <source>
        <dbReference type="WBParaSite" id="DME_0000000801-mRNA-1"/>
    </source>
</evidence>
<dbReference type="PANTHER" id="PTHR23505:SF88">
    <property type="entry name" value="MAJOR FACILITATOR SUPERFAMILY (MFS) PROFILE DOMAIN-CONTAINING PROTEIN"/>
    <property type="match status" value="1"/>
</dbReference>
<proteinExistence type="inferred from homology"/>